<dbReference type="Gene3D" id="1.20.1050.10">
    <property type="match status" value="1"/>
</dbReference>
<dbReference type="HOGENOM" id="CLU_045103_0_0_6"/>
<dbReference type="Proteomes" id="UP000005555">
    <property type="component" value="Unassembled WGS sequence"/>
</dbReference>
<gene>
    <name evidence="2" type="ORF">GB2207_00575</name>
</gene>
<dbReference type="STRING" id="314287.GB2207_00575"/>
<evidence type="ECO:0000313" key="3">
    <source>
        <dbReference type="Proteomes" id="UP000005555"/>
    </source>
</evidence>
<proteinExistence type="predicted"/>
<accession>Q1YQ21</accession>
<name>Q1YQ21_9GAMM</name>
<dbReference type="InterPro" id="IPR004045">
    <property type="entry name" value="Glutathione_S-Trfase_N"/>
</dbReference>
<dbReference type="GO" id="GO:0005737">
    <property type="term" value="C:cytoplasm"/>
    <property type="evidence" value="ECO:0007669"/>
    <property type="project" value="TreeGrafter"/>
</dbReference>
<keyword evidence="3" id="KW-1185">Reference proteome</keyword>
<evidence type="ECO:0000313" key="2">
    <source>
        <dbReference type="EMBL" id="EAS46422.1"/>
    </source>
</evidence>
<dbReference type="InterPro" id="IPR036249">
    <property type="entry name" value="Thioredoxin-like_sf"/>
</dbReference>
<feature type="domain" description="GST N-terminal" evidence="1">
    <location>
        <begin position="4"/>
        <end position="68"/>
    </location>
</feature>
<dbReference type="EMBL" id="AAPI01000007">
    <property type="protein sequence ID" value="EAS46422.1"/>
    <property type="molecule type" value="Genomic_DNA"/>
</dbReference>
<dbReference type="PANTHER" id="PTHR12289:SF67">
    <property type="match status" value="1"/>
</dbReference>
<dbReference type="SUPFAM" id="SSF52833">
    <property type="entry name" value="Thioredoxin-like"/>
    <property type="match status" value="1"/>
</dbReference>
<dbReference type="PANTHER" id="PTHR12289">
    <property type="entry name" value="METAXIN RELATED"/>
    <property type="match status" value="1"/>
</dbReference>
<dbReference type="eggNOG" id="COG0625">
    <property type="taxonomic scope" value="Bacteria"/>
</dbReference>
<dbReference type="InterPro" id="IPR036282">
    <property type="entry name" value="Glutathione-S-Trfase_C_sf"/>
</dbReference>
<dbReference type="SUPFAM" id="SSF47616">
    <property type="entry name" value="GST C-terminal domain-like"/>
    <property type="match status" value="1"/>
</dbReference>
<dbReference type="InterPro" id="IPR050931">
    <property type="entry name" value="Mito_Protein_Transport_Metaxin"/>
</dbReference>
<dbReference type="Pfam" id="PF13417">
    <property type="entry name" value="GST_N_3"/>
    <property type="match status" value="1"/>
</dbReference>
<sequence length="327" mass="37140">MIGLLRYRQIPYRIKWGTPEQILRQMDIEPPKPALLPTFVLDNENGEAQAICDSTPIIRRLEEDFSERSVLPTDPALAFIDYLLEDFADEWCTKYMFHYRWHPQADADNAGTLLPLGYNVSMPSDQHNQFKEYIASRQISRLYVVGSNETTAPIIDASYRRFLAAMEVHLSQQPYMLGHRPGAGDFALYGQLTQLVGFDPTPRAIAHQTSLRTVAWVDQMADLSGLEVEEAGWTSLEQQPESLRGLLAELGRMYVPALLANARALQAGEKNWQAEIDGALWSQLTFPYQVKCLNWIKQRYAKLSAEDRQRVDLALDGSGCEALFTRL</sequence>
<dbReference type="AlphaFoldDB" id="Q1YQ21"/>
<evidence type="ECO:0000259" key="1">
    <source>
        <dbReference type="Pfam" id="PF13417"/>
    </source>
</evidence>
<organism evidence="2 3">
    <name type="scientific">gamma proteobacterium HTCC2207</name>
    <dbReference type="NCBI Taxonomy" id="314287"/>
    <lineage>
        <taxon>Bacteria</taxon>
        <taxon>Pseudomonadati</taxon>
        <taxon>Pseudomonadota</taxon>
        <taxon>Gammaproteobacteria</taxon>
        <taxon>Cellvibrionales</taxon>
        <taxon>Porticoccaceae</taxon>
        <taxon>SAR92 clade</taxon>
    </lineage>
</organism>
<protein>
    <recommendedName>
        <fullName evidence="1">GST N-terminal domain-containing protein</fullName>
    </recommendedName>
</protein>
<reference evidence="2 3" key="1">
    <citation type="submission" date="2006-03" db="EMBL/GenBank/DDBJ databases">
        <authorList>
            <person name="Giovannoni S.J."/>
            <person name="Cho J.-C."/>
            <person name="Ferriera S."/>
            <person name="Johnson J."/>
            <person name="Kravitz S."/>
            <person name="Halpern A."/>
            <person name="Remington K."/>
            <person name="Beeson K."/>
            <person name="Tran B."/>
            <person name="Rogers Y.-H."/>
            <person name="Friedman R."/>
            <person name="Venter J.C."/>
        </authorList>
    </citation>
    <scope>NUCLEOTIDE SEQUENCE [LARGE SCALE GENOMIC DNA]</scope>
    <source>
        <strain evidence="2 3">HTCC2207</strain>
    </source>
</reference>
<comment type="caution">
    <text evidence="2">The sequence shown here is derived from an EMBL/GenBank/DDBJ whole genome shotgun (WGS) entry which is preliminary data.</text>
</comment>
<dbReference type="CDD" id="cd00299">
    <property type="entry name" value="GST_C_family"/>
    <property type="match status" value="1"/>
</dbReference>